<evidence type="ECO:0000313" key="2">
    <source>
        <dbReference type="Proteomes" id="UP000682134"/>
    </source>
</evidence>
<name>A0A940NXL2_9BACI</name>
<evidence type="ECO:0000313" key="1">
    <source>
        <dbReference type="EMBL" id="MBP0726898.1"/>
    </source>
</evidence>
<dbReference type="Proteomes" id="UP000682134">
    <property type="component" value="Unassembled WGS sequence"/>
</dbReference>
<reference evidence="1" key="1">
    <citation type="submission" date="2021-04" db="EMBL/GenBank/DDBJ databases">
        <title>Genome seq and assembly of Bacillus sp.</title>
        <authorList>
            <person name="Chhetri G."/>
        </authorList>
    </citation>
    <scope>NUCLEOTIDE SEQUENCE</scope>
    <source>
        <strain evidence="1">RG28</strain>
    </source>
</reference>
<keyword evidence="2" id="KW-1185">Reference proteome</keyword>
<proteinExistence type="predicted"/>
<dbReference type="SUPFAM" id="SSF56059">
    <property type="entry name" value="Glutathione synthetase ATP-binding domain-like"/>
    <property type="match status" value="1"/>
</dbReference>
<protein>
    <submittedName>
        <fullName evidence="1">YheC/YheD family protein</fullName>
    </submittedName>
</protein>
<dbReference type="Pfam" id="PF14398">
    <property type="entry name" value="ATPgrasp_YheCD"/>
    <property type="match status" value="1"/>
</dbReference>
<gene>
    <name evidence="1" type="ORF">J5Y03_17205</name>
</gene>
<accession>A0A940NXL2</accession>
<dbReference type="InterPro" id="IPR026838">
    <property type="entry name" value="YheC/D"/>
</dbReference>
<dbReference type="AlphaFoldDB" id="A0A940NXL2"/>
<sequence length="363" mass="42218">MKMRIGYLSLKERQEGEYVQHMAKAAAKQGIEFVQFTPFNIQPTTELILGWKYIPSKDEWEKTTFEMPQFIYDRCFYSPSTKSKQARPIVEWLKNKKDVTFLGYGLPNKWETYQALVTDNALKPYLPKTKKLLHLAVFFEELRKTRKLVLKPMNGSRGINIFFVTLNAYSITVVTQKFNEIDEQQFKNREEFFEWLHPLVDSRNYIYQPYLNLTTEQNMPQDLRVLLQKNEEGNWHVAGKGIRVGQKDSVISNLSGGSSIIPFEEWIKQYSQQSALVLQDEIDTISSTLPITLEKHFPPLFEIGLDLGIDAHQAVWILDINSKPGRKVVLKTDLANQDKVYSAPIKYCKYLLTQSKNERSEIS</sequence>
<dbReference type="EMBL" id="JAGIYQ010000016">
    <property type="protein sequence ID" value="MBP0726898.1"/>
    <property type="molecule type" value="Genomic_DNA"/>
</dbReference>
<organism evidence="1 2">
    <name type="scientific">Gottfriedia endophytica</name>
    <dbReference type="NCBI Taxonomy" id="2820819"/>
    <lineage>
        <taxon>Bacteria</taxon>
        <taxon>Bacillati</taxon>
        <taxon>Bacillota</taxon>
        <taxon>Bacilli</taxon>
        <taxon>Bacillales</taxon>
        <taxon>Bacillaceae</taxon>
        <taxon>Gottfriedia</taxon>
    </lineage>
</organism>
<comment type="caution">
    <text evidence="1">The sequence shown here is derived from an EMBL/GenBank/DDBJ whole genome shotgun (WGS) entry which is preliminary data.</text>
</comment>